<dbReference type="Pfam" id="PF00208">
    <property type="entry name" value="ELFV_dehydrog"/>
    <property type="match status" value="1"/>
</dbReference>
<feature type="domain" description="Glutamate/phenylalanine/leucine/valine/L-tryptophan dehydrogenase C-terminal" evidence="8">
    <location>
        <begin position="193"/>
        <end position="423"/>
    </location>
</feature>
<dbReference type="GO" id="GO:0004352">
    <property type="term" value="F:glutamate dehydrogenase (NAD+) activity"/>
    <property type="evidence" value="ECO:0007669"/>
    <property type="project" value="TreeGrafter"/>
</dbReference>
<organism evidence="9 10">
    <name type="scientific">Micrococcus endophyticus</name>
    <dbReference type="NCBI Taxonomy" id="455343"/>
    <lineage>
        <taxon>Bacteria</taxon>
        <taxon>Bacillati</taxon>
        <taxon>Actinomycetota</taxon>
        <taxon>Actinomycetes</taxon>
        <taxon>Micrococcales</taxon>
        <taxon>Micrococcaceae</taxon>
        <taxon>Micrococcus</taxon>
    </lineage>
</organism>
<dbReference type="InterPro" id="IPR014362">
    <property type="entry name" value="Glu_DH"/>
</dbReference>
<feature type="binding site" evidence="5">
    <location>
        <position position="104"/>
    </location>
    <ligand>
        <name>substrate</name>
    </ligand>
</feature>
<dbReference type="CDD" id="cd01076">
    <property type="entry name" value="NAD_bind_1_Glu_DH"/>
    <property type="match status" value="1"/>
</dbReference>
<evidence type="ECO:0000256" key="6">
    <source>
        <dbReference type="PIRSR" id="PIRSR000185-3"/>
    </source>
</evidence>
<evidence type="ECO:0000256" key="1">
    <source>
        <dbReference type="ARBA" id="ARBA00006382"/>
    </source>
</evidence>
<evidence type="ECO:0000256" key="2">
    <source>
        <dbReference type="ARBA" id="ARBA00023002"/>
    </source>
</evidence>
<dbReference type="Pfam" id="PF02812">
    <property type="entry name" value="ELFV_dehydrog_N"/>
    <property type="match status" value="1"/>
</dbReference>
<dbReference type="Proteomes" id="UP000567246">
    <property type="component" value="Unassembled WGS sequence"/>
</dbReference>
<dbReference type="RefSeq" id="WP_158493174.1">
    <property type="nucleotide sequence ID" value="NZ_BAABAG010000019.1"/>
</dbReference>
<evidence type="ECO:0000256" key="4">
    <source>
        <dbReference type="PIRSR" id="PIRSR000185-1"/>
    </source>
</evidence>
<feature type="active site" description="Proton donor" evidence="4">
    <location>
        <position position="116"/>
    </location>
</feature>
<dbReference type="EMBL" id="JACHMW010000001">
    <property type="protein sequence ID" value="MBB5849338.1"/>
    <property type="molecule type" value="Genomic_DNA"/>
</dbReference>
<feature type="site" description="Important for catalysis" evidence="6">
    <location>
        <position position="156"/>
    </location>
</feature>
<evidence type="ECO:0000256" key="7">
    <source>
        <dbReference type="RuleBase" id="RU004417"/>
    </source>
</evidence>
<dbReference type="InterPro" id="IPR046346">
    <property type="entry name" value="Aminoacid_DH-like_N_sf"/>
</dbReference>
<dbReference type="InterPro" id="IPR006096">
    <property type="entry name" value="Glu/Leu/Phe/Val/Trp_DH_C"/>
</dbReference>
<comment type="caution">
    <text evidence="9">The sequence shown here is derived from an EMBL/GenBank/DDBJ whole genome shotgun (WGS) entry which is preliminary data.</text>
</comment>
<dbReference type="SUPFAM" id="SSF51735">
    <property type="entry name" value="NAD(P)-binding Rossmann-fold domains"/>
    <property type="match status" value="1"/>
</dbReference>
<dbReference type="PIRSF" id="PIRSF000185">
    <property type="entry name" value="Glu_DH"/>
    <property type="match status" value="1"/>
</dbReference>
<dbReference type="SUPFAM" id="SSF53223">
    <property type="entry name" value="Aminoacid dehydrogenase-like, N-terminal domain"/>
    <property type="match status" value="1"/>
</dbReference>
<evidence type="ECO:0000313" key="9">
    <source>
        <dbReference type="EMBL" id="MBB5849338.1"/>
    </source>
</evidence>
<dbReference type="Gene3D" id="3.40.50.10860">
    <property type="entry name" value="Leucine Dehydrogenase, chain A, domain 1"/>
    <property type="match status" value="1"/>
</dbReference>
<dbReference type="GO" id="GO:0000166">
    <property type="term" value="F:nucleotide binding"/>
    <property type="evidence" value="ECO:0007669"/>
    <property type="project" value="UniProtKB-KW"/>
</dbReference>
<sequence length="426" mass="45198">MTRIPAPDEAAAAPSSPLDNALAQLAAAVRTLGYDEGLHQTLAAPRRELSVSIPLRRDDGAVEVLRGYRVQHNISRGPAKGGVRFSPDVDLDEVRALAMWMSWKCALVDVPYGGAKGGVSIDPRKYSKAELERVTRRYTSEIQPIIGPEVDIPAPDMGTDEQTMAWMMDTYSVNVGHTTLGAVTGKPVSLGGSLGRASATSEGVVHVALAALRDRGIDPQGATAAVQGFGKVGAGTVELLAAAGVRVVAVSDQYGAVRCEDGVDFATLSAHVAETGKVVDCPGTEAMDADELLLSDVDLVVPAAVQGVLTAQNADRVRARVVVEGANGPTTGEADRILNENGVLVAPDILANAGGVIVSYFEWVQANQAYWWTREEVAERLERRMVLAWEAVQAAAREHDLTLREAATVLAVKRVAEAHRTRGLYP</sequence>
<reference evidence="9 10" key="1">
    <citation type="submission" date="2020-08" db="EMBL/GenBank/DDBJ databases">
        <title>Sequencing the genomes of 1000 actinobacteria strains.</title>
        <authorList>
            <person name="Klenk H.-P."/>
        </authorList>
    </citation>
    <scope>NUCLEOTIDE SEQUENCE [LARGE SCALE GENOMIC DNA]</scope>
    <source>
        <strain evidence="9 10">DSM 17945</strain>
    </source>
</reference>
<evidence type="ECO:0000259" key="8">
    <source>
        <dbReference type="SMART" id="SM00839"/>
    </source>
</evidence>
<dbReference type="FunFam" id="3.40.50.10860:FF:000003">
    <property type="entry name" value="Glutamate dehydrogenase"/>
    <property type="match status" value="1"/>
</dbReference>
<keyword evidence="10" id="KW-1185">Reference proteome</keyword>
<keyword evidence="5" id="KW-0520">NAD</keyword>
<accession>A0A7W9JKD7</accession>
<protein>
    <recommendedName>
        <fullName evidence="3">Glutamate dehydrogenase</fullName>
    </recommendedName>
</protein>
<evidence type="ECO:0000256" key="3">
    <source>
        <dbReference type="PIRNR" id="PIRNR000185"/>
    </source>
</evidence>
<gene>
    <name evidence="9" type="ORF">HDA33_001902</name>
</gene>
<dbReference type="AlphaFoldDB" id="A0A7W9JKD7"/>
<dbReference type="InterPro" id="IPR033524">
    <property type="entry name" value="Glu/Leu/Phe/Val_DH_AS"/>
</dbReference>
<dbReference type="InterPro" id="IPR006097">
    <property type="entry name" value="Glu/Leu/Phe/Val/Trp_DH_dimer"/>
</dbReference>
<evidence type="ECO:0000313" key="10">
    <source>
        <dbReference type="Proteomes" id="UP000567246"/>
    </source>
</evidence>
<dbReference type="InterPro" id="IPR006095">
    <property type="entry name" value="Glu/Leu/Phe/Val/Trp_DH"/>
</dbReference>
<feature type="binding site" evidence="5">
    <location>
        <position position="80"/>
    </location>
    <ligand>
        <name>substrate</name>
    </ligand>
</feature>
<dbReference type="PROSITE" id="PS00074">
    <property type="entry name" value="GLFV_DEHYDROGENASE"/>
    <property type="match status" value="1"/>
</dbReference>
<name>A0A7W9JKD7_9MICC</name>
<proteinExistence type="inferred from homology"/>
<feature type="binding site" evidence="5">
    <location>
        <position position="359"/>
    </location>
    <ligand>
        <name>substrate</name>
    </ligand>
</feature>
<keyword evidence="5" id="KW-0547">Nucleotide-binding</keyword>
<dbReference type="Gene3D" id="3.40.50.720">
    <property type="entry name" value="NAD(P)-binding Rossmann-like Domain"/>
    <property type="match status" value="1"/>
</dbReference>
<evidence type="ECO:0000256" key="5">
    <source>
        <dbReference type="PIRSR" id="PIRSR000185-2"/>
    </source>
</evidence>
<feature type="binding site" evidence="5">
    <location>
        <position position="200"/>
    </location>
    <ligand>
        <name>NAD(+)</name>
        <dbReference type="ChEBI" id="CHEBI:57540"/>
    </ligand>
</feature>
<dbReference type="InterPro" id="IPR033922">
    <property type="entry name" value="NAD_bind_Glu_DH"/>
</dbReference>
<comment type="similarity">
    <text evidence="1 3 7">Belongs to the Glu/Leu/Phe/Val dehydrogenases family.</text>
</comment>
<dbReference type="InterPro" id="IPR036291">
    <property type="entry name" value="NAD(P)-bd_dom_sf"/>
</dbReference>
<keyword evidence="2 3" id="KW-0560">Oxidoreductase</keyword>
<dbReference type="SMART" id="SM00839">
    <property type="entry name" value="ELFV_dehydrog"/>
    <property type="match status" value="1"/>
</dbReference>
<dbReference type="PRINTS" id="PR00082">
    <property type="entry name" value="GLFDHDRGNASE"/>
</dbReference>
<dbReference type="PANTHER" id="PTHR11606">
    <property type="entry name" value="GLUTAMATE DEHYDROGENASE"/>
    <property type="match status" value="1"/>
</dbReference>
<dbReference type="GO" id="GO:0006538">
    <property type="term" value="P:L-glutamate catabolic process"/>
    <property type="evidence" value="ECO:0007669"/>
    <property type="project" value="TreeGrafter"/>
</dbReference>
<dbReference type="PANTHER" id="PTHR11606:SF13">
    <property type="entry name" value="GLUTAMATE DEHYDROGENASE 1, MITOCHONDRIAL"/>
    <property type="match status" value="1"/>
</dbReference>